<accession>A0AAP0N9M0</accession>
<dbReference type="Proteomes" id="UP001415857">
    <property type="component" value="Unassembled WGS sequence"/>
</dbReference>
<keyword evidence="2" id="KW-1185">Reference proteome</keyword>
<dbReference type="PANTHER" id="PTHR33883:SF10">
    <property type="entry name" value="WPP DOMAIN-ASSOCIATED PROTEIN"/>
    <property type="match status" value="1"/>
</dbReference>
<gene>
    <name evidence="1" type="ORF">L1049_010096</name>
</gene>
<protein>
    <submittedName>
        <fullName evidence="1">Uncharacterized protein</fullName>
    </submittedName>
</protein>
<dbReference type="EMBL" id="JBBPBK010000016">
    <property type="protein sequence ID" value="KAK9267665.1"/>
    <property type="molecule type" value="Genomic_DNA"/>
</dbReference>
<comment type="caution">
    <text evidence="1">The sequence shown here is derived from an EMBL/GenBank/DDBJ whole genome shotgun (WGS) entry which is preliminary data.</text>
</comment>
<sequence>MGSPEILDRTRVLDASVASCGDGLEQHSNGVKGSDNLGDDLLEDLDSYLEDIDDRLTISRMNFDAHPRVFDESVATTTLFRPFNRAKFTPSLTANSSWNNTDDGAAAFVKAHGNSSIVPPVRPLLSVDLLGDEVDALLSLLEKIYIALDHYSPILQHYPGIIEILKLVRRELSGESTKPV</sequence>
<organism evidence="1 2">
    <name type="scientific">Liquidambar formosana</name>
    <name type="common">Formosan gum</name>
    <dbReference type="NCBI Taxonomy" id="63359"/>
    <lineage>
        <taxon>Eukaryota</taxon>
        <taxon>Viridiplantae</taxon>
        <taxon>Streptophyta</taxon>
        <taxon>Embryophyta</taxon>
        <taxon>Tracheophyta</taxon>
        <taxon>Spermatophyta</taxon>
        <taxon>Magnoliopsida</taxon>
        <taxon>eudicotyledons</taxon>
        <taxon>Gunneridae</taxon>
        <taxon>Pentapetalae</taxon>
        <taxon>Saxifragales</taxon>
        <taxon>Altingiaceae</taxon>
        <taxon>Liquidambar</taxon>
    </lineage>
</organism>
<dbReference type="AlphaFoldDB" id="A0AAP0N9M0"/>
<dbReference type="PANTHER" id="PTHR33883">
    <property type="entry name" value="WPP DOMAIN-ASSOCIATED PROTEIN"/>
    <property type="match status" value="1"/>
</dbReference>
<name>A0AAP0N9M0_LIQFO</name>
<proteinExistence type="predicted"/>
<dbReference type="InterPro" id="IPR037490">
    <property type="entry name" value="WAP"/>
</dbReference>
<evidence type="ECO:0000313" key="1">
    <source>
        <dbReference type="EMBL" id="KAK9267665.1"/>
    </source>
</evidence>
<reference evidence="1 2" key="1">
    <citation type="journal article" date="2024" name="Plant J.">
        <title>Genome sequences and population genomics reveal climatic adaptation and genomic divergence between two closely related sweetgum species.</title>
        <authorList>
            <person name="Xu W.Q."/>
            <person name="Ren C.Q."/>
            <person name="Zhang X.Y."/>
            <person name="Comes H.P."/>
            <person name="Liu X.H."/>
            <person name="Li Y.G."/>
            <person name="Kettle C.J."/>
            <person name="Jalonen R."/>
            <person name="Gaisberger H."/>
            <person name="Ma Y.Z."/>
            <person name="Qiu Y.X."/>
        </authorList>
    </citation>
    <scope>NUCLEOTIDE SEQUENCE [LARGE SCALE GENOMIC DNA]</scope>
    <source>
        <strain evidence="1">Hangzhou</strain>
    </source>
</reference>
<evidence type="ECO:0000313" key="2">
    <source>
        <dbReference type="Proteomes" id="UP001415857"/>
    </source>
</evidence>